<dbReference type="GO" id="GO:0071944">
    <property type="term" value="C:cell periphery"/>
    <property type="evidence" value="ECO:0007669"/>
    <property type="project" value="UniProtKB-ARBA"/>
</dbReference>
<keyword evidence="3 6" id="KW-1133">Transmembrane helix</keyword>
<evidence type="ECO:0000313" key="8">
    <source>
        <dbReference type="Proteomes" id="UP000237481"/>
    </source>
</evidence>
<dbReference type="OrthoDB" id="338614at2759"/>
<evidence type="ECO:0000256" key="5">
    <source>
        <dbReference type="SAM" id="MobiDB-lite"/>
    </source>
</evidence>
<feature type="region of interest" description="Disordered" evidence="5">
    <location>
        <begin position="85"/>
        <end position="107"/>
    </location>
</feature>
<dbReference type="PANTHER" id="PTHR15549">
    <property type="entry name" value="PAIRED IMMUNOGLOBULIN-LIKE TYPE 2 RECEPTOR"/>
    <property type="match status" value="1"/>
</dbReference>
<keyword evidence="8" id="KW-1185">Reference proteome</keyword>
<reference evidence="7 8" key="1">
    <citation type="submission" date="2018-01" db="EMBL/GenBank/DDBJ databases">
        <title>Harnessing the power of phylogenomics to disentangle the directionality and signatures of interkingdom host jumping in the parasitic fungal genus Tolypocladium.</title>
        <authorList>
            <person name="Quandt C.A."/>
            <person name="Patterson W."/>
            <person name="Spatafora J.W."/>
        </authorList>
    </citation>
    <scope>NUCLEOTIDE SEQUENCE [LARGE SCALE GENOMIC DNA]</scope>
    <source>
        <strain evidence="7 8">NRBC 100945</strain>
    </source>
</reference>
<name>A0A2S4KWY1_9HYPO</name>
<comment type="subcellular location">
    <subcellularLocation>
        <location evidence="1">Membrane</location>
        <topology evidence="1">Single-pass membrane protein</topology>
    </subcellularLocation>
</comment>
<evidence type="ECO:0000313" key="7">
    <source>
        <dbReference type="EMBL" id="POR34692.1"/>
    </source>
</evidence>
<feature type="compositionally biased region" description="Polar residues" evidence="5">
    <location>
        <begin position="138"/>
        <end position="153"/>
    </location>
</feature>
<dbReference type="InterPro" id="IPR051694">
    <property type="entry name" value="Immunoregulatory_rcpt-like"/>
</dbReference>
<dbReference type="Proteomes" id="UP000237481">
    <property type="component" value="Unassembled WGS sequence"/>
</dbReference>
<comment type="caution">
    <text evidence="7">The sequence shown here is derived from an EMBL/GenBank/DDBJ whole genome shotgun (WGS) entry which is preliminary data.</text>
</comment>
<evidence type="ECO:0000256" key="4">
    <source>
        <dbReference type="ARBA" id="ARBA00023136"/>
    </source>
</evidence>
<keyword evidence="4 6" id="KW-0472">Membrane</keyword>
<feature type="region of interest" description="Disordered" evidence="5">
    <location>
        <begin position="122"/>
        <end position="180"/>
    </location>
</feature>
<protein>
    <submittedName>
        <fullName evidence="7">Transmembrane alpha-helix domain-containing protein</fullName>
    </submittedName>
</protein>
<evidence type="ECO:0000256" key="2">
    <source>
        <dbReference type="ARBA" id="ARBA00022692"/>
    </source>
</evidence>
<gene>
    <name evidence="7" type="ORF">TPAR_05136</name>
</gene>
<keyword evidence="2 6" id="KW-0812">Transmembrane</keyword>
<feature type="compositionally biased region" description="Pro residues" evidence="5">
    <location>
        <begin position="169"/>
        <end position="180"/>
    </location>
</feature>
<proteinExistence type="predicted"/>
<accession>A0A2S4KWY1</accession>
<evidence type="ECO:0000256" key="1">
    <source>
        <dbReference type="ARBA" id="ARBA00004167"/>
    </source>
</evidence>
<feature type="compositionally biased region" description="Low complexity" evidence="5">
    <location>
        <begin position="89"/>
        <end position="107"/>
    </location>
</feature>
<evidence type="ECO:0000256" key="3">
    <source>
        <dbReference type="ARBA" id="ARBA00022989"/>
    </source>
</evidence>
<organism evidence="7 8">
    <name type="scientific">Tolypocladium paradoxum</name>
    <dbReference type="NCBI Taxonomy" id="94208"/>
    <lineage>
        <taxon>Eukaryota</taxon>
        <taxon>Fungi</taxon>
        <taxon>Dikarya</taxon>
        <taxon>Ascomycota</taxon>
        <taxon>Pezizomycotina</taxon>
        <taxon>Sordariomycetes</taxon>
        <taxon>Hypocreomycetidae</taxon>
        <taxon>Hypocreales</taxon>
        <taxon>Ophiocordycipitaceae</taxon>
        <taxon>Tolypocladium</taxon>
    </lineage>
</organism>
<dbReference type="AlphaFoldDB" id="A0A2S4KWY1"/>
<dbReference type="EMBL" id="PKSG01000496">
    <property type="protein sequence ID" value="POR34692.1"/>
    <property type="molecule type" value="Genomic_DNA"/>
</dbReference>
<sequence length="180" mass="18947">MNCPLSTWRRRCLRRHLDLPRVSTSEAAAATTSINGPSPSPSEPGGLSTGAKAAIGVVVPIVVIAAFLGAFFFLRRRRQRRLDSAPKELPASLSSSQSPVQASGGYGLVPLQQPQELQGLEPPVELLADEPQHMGPSPLTTNYYSETSPQTVHASAASPEGDEALSSGPSPPPGQELPHP</sequence>
<feature type="transmembrane region" description="Helical" evidence="6">
    <location>
        <begin position="53"/>
        <end position="74"/>
    </location>
</feature>
<dbReference type="GO" id="GO:0016020">
    <property type="term" value="C:membrane"/>
    <property type="evidence" value="ECO:0007669"/>
    <property type="project" value="UniProtKB-SubCell"/>
</dbReference>
<feature type="region of interest" description="Disordered" evidence="5">
    <location>
        <begin position="24"/>
        <end position="48"/>
    </location>
</feature>
<evidence type="ECO:0000256" key="6">
    <source>
        <dbReference type="SAM" id="Phobius"/>
    </source>
</evidence>
<dbReference type="PANTHER" id="PTHR15549:SF6">
    <property type="entry name" value="MID2 DOMAIN-CONTAINING PROTEIN"/>
    <property type="match status" value="1"/>
</dbReference>